<dbReference type="InterPro" id="IPR001663">
    <property type="entry name" value="Rng_hydr_dOase-A"/>
</dbReference>
<comment type="caution">
    <text evidence="8">The sequence shown here is derived from an EMBL/GenBank/DDBJ whole genome shotgun (WGS) entry which is preliminary data.</text>
</comment>
<dbReference type="PRINTS" id="PR00090">
    <property type="entry name" value="RNGDIOXGNASE"/>
</dbReference>
<dbReference type="InterPro" id="IPR015879">
    <property type="entry name" value="Ring_hydroxy_dOase_asu_C_dom"/>
</dbReference>
<evidence type="ECO:0000256" key="3">
    <source>
        <dbReference type="ARBA" id="ARBA00022723"/>
    </source>
</evidence>
<dbReference type="PANTHER" id="PTHR43756:SF5">
    <property type="entry name" value="CHOLINE MONOOXYGENASE, CHLOROPLASTIC"/>
    <property type="match status" value="1"/>
</dbReference>
<gene>
    <name evidence="8" type="ORF">L2725_17300</name>
</gene>
<keyword evidence="6" id="KW-0411">Iron-sulfur</keyword>
<keyword evidence="9" id="KW-1185">Reference proteome</keyword>
<dbReference type="EMBL" id="JAKIKT010000007">
    <property type="protein sequence ID" value="MCL2915513.1"/>
    <property type="molecule type" value="Genomic_DNA"/>
</dbReference>
<organism evidence="8 9">
    <name type="scientific">Shewanella corallii</name>
    <dbReference type="NCBI Taxonomy" id="560080"/>
    <lineage>
        <taxon>Bacteria</taxon>
        <taxon>Pseudomonadati</taxon>
        <taxon>Pseudomonadota</taxon>
        <taxon>Gammaproteobacteria</taxon>
        <taxon>Alteromonadales</taxon>
        <taxon>Shewanellaceae</taxon>
        <taxon>Shewanella</taxon>
    </lineage>
</organism>
<evidence type="ECO:0000256" key="5">
    <source>
        <dbReference type="ARBA" id="ARBA00023004"/>
    </source>
</evidence>
<proteinExistence type="predicted"/>
<feature type="domain" description="Rieske" evidence="7">
    <location>
        <begin position="51"/>
        <end position="162"/>
    </location>
</feature>
<dbReference type="RefSeq" id="WP_249250098.1">
    <property type="nucleotide sequence ID" value="NZ_JAKIKT010000007.1"/>
</dbReference>
<evidence type="ECO:0000259" key="7">
    <source>
        <dbReference type="PROSITE" id="PS51296"/>
    </source>
</evidence>
<evidence type="ECO:0000256" key="1">
    <source>
        <dbReference type="ARBA" id="ARBA00001962"/>
    </source>
</evidence>
<dbReference type="Pfam" id="PF00848">
    <property type="entry name" value="Ring_hydroxyl_A"/>
    <property type="match status" value="1"/>
</dbReference>
<dbReference type="CDD" id="cd03469">
    <property type="entry name" value="Rieske_RO_Alpha_N"/>
    <property type="match status" value="1"/>
</dbReference>
<reference evidence="8 9" key="1">
    <citation type="submission" date="2022-01" db="EMBL/GenBank/DDBJ databases">
        <title>Whole genome-based taxonomy of the Shewanellaceae.</title>
        <authorList>
            <person name="Martin-Rodriguez A.J."/>
        </authorList>
    </citation>
    <scope>NUCLEOTIDE SEQUENCE [LARGE SCALE GENOMIC DNA]</scope>
    <source>
        <strain evidence="8 9">DSM 21332</strain>
    </source>
</reference>
<protein>
    <submittedName>
        <fullName evidence="8">Rieske 2Fe-2S domain-containing protein</fullName>
    </submittedName>
</protein>
<dbReference type="InterPro" id="IPR036922">
    <property type="entry name" value="Rieske_2Fe-2S_sf"/>
</dbReference>
<dbReference type="Gene3D" id="2.102.10.10">
    <property type="entry name" value="Rieske [2Fe-2S] iron-sulphur domain"/>
    <property type="match status" value="1"/>
</dbReference>
<dbReference type="InterPro" id="IPR017941">
    <property type="entry name" value="Rieske_2Fe-2S"/>
</dbReference>
<evidence type="ECO:0000313" key="8">
    <source>
        <dbReference type="EMBL" id="MCL2915513.1"/>
    </source>
</evidence>
<comment type="cofactor">
    <cofactor evidence="1">
        <name>Fe cation</name>
        <dbReference type="ChEBI" id="CHEBI:24875"/>
    </cofactor>
</comment>
<dbReference type="Gene3D" id="3.90.380.10">
    <property type="entry name" value="Naphthalene 1,2-dioxygenase Alpha Subunit, Chain A, domain 1"/>
    <property type="match status" value="1"/>
</dbReference>
<name>A0ABT0NAR8_9GAMM</name>
<evidence type="ECO:0000256" key="4">
    <source>
        <dbReference type="ARBA" id="ARBA00023002"/>
    </source>
</evidence>
<sequence>MNTESRIPAEVYPGDSNLEKAPEPEMKYIPVTGERYTDKGFMSLEWEHVWRKVWHIAGPVTDCAHEGDYFTTELGPESLLFVAGPQGRIQGFYNVCQHRGARLVLNEKGSVSSFSCLYHGWRYYLDGRLADAQDREDFDSDPCSHVQLNKIRTQCFAGFVWYCLDDDAQDLDAFLGPIKSQLQTWKMEEALRVEHFTVELPCNWKVVIDNFQEGYHIRTLHPQLLETVDENKEAVQYDLYPGGHSRMVLLGCHPSPNLQPPDIVPQVLVQMLAKWGLSADDFSGRLEQIRPALQRQKRRLADSFNKDFSHLTDSQLTDNYLYDLFPSCALSVYPEGEYIWLLRSLPHPSDPTKCLFDYWTLARFPAGQESLYWEHMDMTLTRDQEVEHKRFKFGEQSISYGIDQDIGICEAVQQGMASAGFKQAIFCHQERRVQFLHDNINRYIKAGTR</sequence>
<evidence type="ECO:0000313" key="9">
    <source>
        <dbReference type="Proteomes" id="UP001202831"/>
    </source>
</evidence>
<dbReference type="PROSITE" id="PS51296">
    <property type="entry name" value="RIESKE"/>
    <property type="match status" value="1"/>
</dbReference>
<keyword evidence="4" id="KW-0560">Oxidoreductase</keyword>
<dbReference type="PANTHER" id="PTHR43756">
    <property type="entry name" value="CHOLINE MONOOXYGENASE, CHLOROPLASTIC"/>
    <property type="match status" value="1"/>
</dbReference>
<dbReference type="SUPFAM" id="SSF55961">
    <property type="entry name" value="Bet v1-like"/>
    <property type="match status" value="1"/>
</dbReference>
<keyword evidence="2" id="KW-0001">2Fe-2S</keyword>
<keyword evidence="5" id="KW-0408">Iron</keyword>
<keyword evidence="3" id="KW-0479">Metal-binding</keyword>
<dbReference type="Pfam" id="PF00355">
    <property type="entry name" value="Rieske"/>
    <property type="match status" value="1"/>
</dbReference>
<accession>A0ABT0NAR8</accession>
<dbReference type="CDD" id="cd08882">
    <property type="entry name" value="RHO_alpha_C_MupW-like"/>
    <property type="match status" value="1"/>
</dbReference>
<evidence type="ECO:0000256" key="2">
    <source>
        <dbReference type="ARBA" id="ARBA00022714"/>
    </source>
</evidence>
<dbReference type="Proteomes" id="UP001202831">
    <property type="component" value="Unassembled WGS sequence"/>
</dbReference>
<evidence type="ECO:0000256" key="6">
    <source>
        <dbReference type="ARBA" id="ARBA00023014"/>
    </source>
</evidence>
<dbReference type="SUPFAM" id="SSF50022">
    <property type="entry name" value="ISP domain"/>
    <property type="match status" value="1"/>
</dbReference>